<dbReference type="PANTHER" id="PTHR34580">
    <property type="match status" value="1"/>
</dbReference>
<dbReference type="RefSeq" id="WP_303680368.1">
    <property type="nucleotide sequence ID" value="NZ_DAWEIQ010000021.1"/>
</dbReference>
<dbReference type="PROSITE" id="PS52050">
    <property type="entry name" value="WYL"/>
    <property type="match status" value="1"/>
</dbReference>
<evidence type="ECO:0000313" key="3">
    <source>
        <dbReference type="Proteomes" id="UP000186777"/>
    </source>
</evidence>
<gene>
    <name evidence="2" type="ORF">BHW43_09490</name>
</gene>
<comment type="caution">
    <text evidence="2">The sequence shown here is derived from an EMBL/GenBank/DDBJ whole genome shotgun (WGS) entry which is preliminary data.</text>
</comment>
<evidence type="ECO:0000313" key="2">
    <source>
        <dbReference type="EMBL" id="OLA36535.1"/>
    </source>
</evidence>
<name>A0A1Q6R2C2_9FIRM</name>
<accession>A0A1Q6R2C2</accession>
<organism evidence="2 3">
    <name type="scientific">Phascolarctobacterium succinatutens</name>
    <dbReference type="NCBI Taxonomy" id="626940"/>
    <lineage>
        <taxon>Bacteria</taxon>
        <taxon>Bacillati</taxon>
        <taxon>Bacillota</taxon>
        <taxon>Negativicutes</taxon>
        <taxon>Acidaminococcales</taxon>
        <taxon>Acidaminococcaceae</taxon>
        <taxon>Phascolarctobacterium</taxon>
    </lineage>
</organism>
<dbReference type="STRING" id="626940.BHW43_09490"/>
<evidence type="ECO:0000259" key="1">
    <source>
        <dbReference type="Pfam" id="PF13280"/>
    </source>
</evidence>
<protein>
    <submittedName>
        <fullName evidence="2">WYL domain-containing protein</fullName>
    </submittedName>
</protein>
<dbReference type="Pfam" id="PF13280">
    <property type="entry name" value="WYL"/>
    <property type="match status" value="1"/>
</dbReference>
<dbReference type="PANTHER" id="PTHR34580:SF1">
    <property type="entry name" value="PROTEIN PAFC"/>
    <property type="match status" value="1"/>
</dbReference>
<dbReference type="InterPro" id="IPR026881">
    <property type="entry name" value="WYL_dom"/>
</dbReference>
<dbReference type="Proteomes" id="UP000186777">
    <property type="component" value="Unassembled WGS sequence"/>
</dbReference>
<dbReference type="AlphaFoldDB" id="A0A1Q6R2C2"/>
<feature type="domain" description="WYL" evidence="1">
    <location>
        <begin position="152"/>
        <end position="225"/>
    </location>
</feature>
<sequence length="323" mass="37937">MTDLRIAKDRLLYMYSRLVDGKMLYKKEEAQRFGCSLRSIQRDIEDLRSFLHEQNEASGLVQDLVYNQKLGAYQLVPPSRNLLSNEEVFATLKILLESRAFTKNELYPILDKLIDCCIPKTEQQRVSELIGNEKLLYVEPQHKDKFLKKMWELSGAVHEHLEIIINYRRTDGVLVQRRLQPVGIMFSEFYFYLAGFIVPKEKEELKFEIENDPFPTIYRIDRINSFSVTETHFAVPYSKRFEEGEFRKRIQFMYGGHLQRLRFLFKGGSYEYILDRLPTAKVVEEGENGTLIEAEVFGKGIDIWLKSQGELIEVISRQEIPVN</sequence>
<proteinExistence type="predicted"/>
<dbReference type="InterPro" id="IPR051534">
    <property type="entry name" value="CBASS_pafABC_assoc_protein"/>
</dbReference>
<dbReference type="EMBL" id="MNTG01000044">
    <property type="protein sequence ID" value="OLA36535.1"/>
    <property type="molecule type" value="Genomic_DNA"/>
</dbReference>
<reference evidence="2 3" key="1">
    <citation type="journal article" date="2016" name="Nat. Biotechnol.">
        <title>Measurement of bacterial replication rates in microbial communities.</title>
        <authorList>
            <person name="Brown C.T."/>
            <person name="Olm M.R."/>
            <person name="Thomas B.C."/>
            <person name="Banfield J.F."/>
        </authorList>
    </citation>
    <scope>NUCLEOTIDE SEQUENCE [LARGE SCALE GENOMIC DNA]</scope>
    <source>
        <strain evidence="2">46_33</strain>
    </source>
</reference>